<keyword evidence="5 7" id="KW-0472">Membrane</keyword>
<evidence type="ECO:0000256" key="3">
    <source>
        <dbReference type="ARBA" id="ARBA00022692"/>
    </source>
</evidence>
<dbReference type="InterPro" id="IPR002898">
    <property type="entry name" value="MotA_ExbB_proton_chnl"/>
</dbReference>
<keyword evidence="3 7" id="KW-0812">Transmembrane</keyword>
<gene>
    <name evidence="9" type="ORF">E3U44_03185</name>
</gene>
<keyword evidence="6" id="KW-0813">Transport</keyword>
<feature type="transmembrane region" description="Helical" evidence="7">
    <location>
        <begin position="20"/>
        <end position="42"/>
    </location>
</feature>
<dbReference type="RefSeq" id="WP_134356633.1">
    <property type="nucleotide sequence ID" value="NZ_CP038033.1"/>
</dbReference>
<organism evidence="9 10">
    <name type="scientific">Nitrosococcus wardiae</name>
    <dbReference type="NCBI Taxonomy" id="1814290"/>
    <lineage>
        <taxon>Bacteria</taxon>
        <taxon>Pseudomonadati</taxon>
        <taxon>Pseudomonadota</taxon>
        <taxon>Gammaproteobacteria</taxon>
        <taxon>Chromatiales</taxon>
        <taxon>Chromatiaceae</taxon>
        <taxon>Nitrosococcus</taxon>
    </lineage>
</organism>
<accession>A0A4P7BWZ9</accession>
<comment type="subcellular location">
    <subcellularLocation>
        <location evidence="1">Cell membrane</location>
        <topology evidence="1">Multi-pass membrane protein</topology>
    </subcellularLocation>
    <subcellularLocation>
        <location evidence="6">Membrane</location>
        <topology evidence="6">Multi-pass membrane protein</topology>
    </subcellularLocation>
</comment>
<feature type="domain" description="MotA/TolQ/ExbB proton channel" evidence="8">
    <location>
        <begin position="65"/>
        <end position="166"/>
    </location>
</feature>
<dbReference type="Pfam" id="PF01618">
    <property type="entry name" value="MotA_ExbB"/>
    <property type="match status" value="1"/>
</dbReference>
<evidence type="ECO:0000256" key="4">
    <source>
        <dbReference type="ARBA" id="ARBA00022989"/>
    </source>
</evidence>
<evidence type="ECO:0000256" key="7">
    <source>
        <dbReference type="SAM" id="Phobius"/>
    </source>
</evidence>
<dbReference type="PANTHER" id="PTHR30625">
    <property type="entry name" value="PROTEIN TOLQ"/>
    <property type="match status" value="1"/>
</dbReference>
<evidence type="ECO:0000256" key="6">
    <source>
        <dbReference type="RuleBase" id="RU004057"/>
    </source>
</evidence>
<reference evidence="9 10" key="1">
    <citation type="submission" date="2019-03" db="EMBL/GenBank/DDBJ databases">
        <title>The genome sequence of Nitrosococcus wardiae strain D1FHST reveals the archetypal metabolic capacity of ammonia-oxidizing Gammaproteobacteria.</title>
        <authorList>
            <person name="Wang L."/>
            <person name="Lim C.K."/>
            <person name="Hanson T.E."/>
            <person name="Dang H."/>
            <person name="Klotz M.G."/>
        </authorList>
    </citation>
    <scope>NUCLEOTIDE SEQUENCE [LARGE SCALE GENOMIC DNA]</scope>
    <source>
        <strain evidence="9 10">D1FHS</strain>
    </source>
</reference>
<dbReference type="GO" id="GO:0017038">
    <property type="term" value="P:protein import"/>
    <property type="evidence" value="ECO:0007669"/>
    <property type="project" value="TreeGrafter"/>
</dbReference>
<dbReference type="PANTHER" id="PTHR30625:SF18">
    <property type="entry name" value="TONB2 ENERGY TRANSDUCTION SYSTEM INNER MEMBRANE COMPONENT EXBB"/>
    <property type="match status" value="1"/>
</dbReference>
<dbReference type="KEGG" id="nwr:E3U44_03185"/>
<sequence>MGALADNLFQIELLLERGGGVLWVILVASVLMWVLIIERYYFMLVLYPAQLQQLIDYWQQRQERHSWHAQCIREGMIAELSQNLRKFLLPIKTLTAVLPMLGLLGTVIGMIQVFDVMTVFGTGNVRGFAGGISVALITTMAGLVTALSGLYFSANLEHRAQRAIQHARDLLRQE</sequence>
<evidence type="ECO:0000313" key="9">
    <source>
        <dbReference type="EMBL" id="QBQ53620.1"/>
    </source>
</evidence>
<keyword evidence="4 7" id="KW-1133">Transmembrane helix</keyword>
<keyword evidence="10" id="KW-1185">Reference proteome</keyword>
<dbReference type="Proteomes" id="UP000294325">
    <property type="component" value="Chromosome"/>
</dbReference>
<name>A0A4P7BWZ9_9GAMM</name>
<dbReference type="AlphaFoldDB" id="A0A4P7BWZ9"/>
<evidence type="ECO:0000256" key="5">
    <source>
        <dbReference type="ARBA" id="ARBA00023136"/>
    </source>
</evidence>
<dbReference type="GO" id="GO:0005886">
    <property type="term" value="C:plasma membrane"/>
    <property type="evidence" value="ECO:0007669"/>
    <property type="project" value="UniProtKB-SubCell"/>
</dbReference>
<protein>
    <submittedName>
        <fullName evidence="9">MotA/TolQ/ExbB proton channel family protein</fullName>
    </submittedName>
</protein>
<keyword evidence="2" id="KW-1003">Cell membrane</keyword>
<feature type="transmembrane region" description="Helical" evidence="7">
    <location>
        <begin position="126"/>
        <end position="152"/>
    </location>
</feature>
<feature type="transmembrane region" description="Helical" evidence="7">
    <location>
        <begin position="94"/>
        <end position="114"/>
    </location>
</feature>
<evidence type="ECO:0000259" key="8">
    <source>
        <dbReference type="Pfam" id="PF01618"/>
    </source>
</evidence>
<keyword evidence="6" id="KW-0653">Protein transport</keyword>
<proteinExistence type="inferred from homology"/>
<dbReference type="OrthoDB" id="4045at2"/>
<evidence type="ECO:0000313" key="10">
    <source>
        <dbReference type="Proteomes" id="UP000294325"/>
    </source>
</evidence>
<evidence type="ECO:0000256" key="1">
    <source>
        <dbReference type="ARBA" id="ARBA00004651"/>
    </source>
</evidence>
<comment type="similarity">
    <text evidence="6">Belongs to the exbB/tolQ family.</text>
</comment>
<evidence type="ECO:0000256" key="2">
    <source>
        <dbReference type="ARBA" id="ARBA00022475"/>
    </source>
</evidence>
<dbReference type="InterPro" id="IPR050790">
    <property type="entry name" value="ExbB/TolQ_transport"/>
</dbReference>
<dbReference type="EMBL" id="CP038033">
    <property type="protein sequence ID" value="QBQ53620.1"/>
    <property type="molecule type" value="Genomic_DNA"/>
</dbReference>